<protein>
    <submittedName>
        <fullName evidence="2">Uncharacterized protein</fullName>
    </submittedName>
</protein>
<keyword evidence="1" id="KW-0472">Membrane</keyword>
<dbReference type="Proteomes" id="UP001221757">
    <property type="component" value="Unassembled WGS sequence"/>
</dbReference>
<evidence type="ECO:0000313" key="2">
    <source>
        <dbReference type="EMBL" id="KAJ7696255.1"/>
    </source>
</evidence>
<accession>A0AAD7GID0</accession>
<reference evidence="2" key="1">
    <citation type="submission" date="2023-03" db="EMBL/GenBank/DDBJ databases">
        <title>Massive genome expansion in bonnet fungi (Mycena s.s.) driven by repeated elements and novel gene families across ecological guilds.</title>
        <authorList>
            <consortium name="Lawrence Berkeley National Laboratory"/>
            <person name="Harder C.B."/>
            <person name="Miyauchi S."/>
            <person name="Viragh M."/>
            <person name="Kuo A."/>
            <person name="Thoen E."/>
            <person name="Andreopoulos B."/>
            <person name="Lu D."/>
            <person name="Skrede I."/>
            <person name="Drula E."/>
            <person name="Henrissat B."/>
            <person name="Morin E."/>
            <person name="Kohler A."/>
            <person name="Barry K."/>
            <person name="LaButti K."/>
            <person name="Morin E."/>
            <person name="Salamov A."/>
            <person name="Lipzen A."/>
            <person name="Mereny Z."/>
            <person name="Hegedus B."/>
            <person name="Baldrian P."/>
            <person name="Stursova M."/>
            <person name="Weitz H."/>
            <person name="Taylor A."/>
            <person name="Grigoriev I.V."/>
            <person name="Nagy L.G."/>
            <person name="Martin F."/>
            <person name="Kauserud H."/>
        </authorList>
    </citation>
    <scope>NUCLEOTIDE SEQUENCE</scope>
    <source>
        <strain evidence="2">CBHHK067</strain>
    </source>
</reference>
<keyword evidence="1" id="KW-0812">Transmembrane</keyword>
<keyword evidence="1" id="KW-1133">Transmembrane helix</keyword>
<name>A0AAD7GID0_MYCRO</name>
<proteinExistence type="predicted"/>
<sequence>MRGSSRYGLIFLEALHIIDPMYPTICFSYLSPFLLALLRVSPHYFNVVYMPACRTFFIVFTVYY</sequence>
<keyword evidence="3" id="KW-1185">Reference proteome</keyword>
<evidence type="ECO:0000313" key="3">
    <source>
        <dbReference type="Proteomes" id="UP001221757"/>
    </source>
</evidence>
<dbReference type="AlphaFoldDB" id="A0AAD7GID0"/>
<feature type="transmembrane region" description="Helical" evidence="1">
    <location>
        <begin position="44"/>
        <end position="63"/>
    </location>
</feature>
<gene>
    <name evidence="2" type="ORF">B0H17DRAFT_406985</name>
</gene>
<feature type="transmembrane region" description="Helical" evidence="1">
    <location>
        <begin position="21"/>
        <end position="38"/>
    </location>
</feature>
<evidence type="ECO:0000256" key="1">
    <source>
        <dbReference type="SAM" id="Phobius"/>
    </source>
</evidence>
<organism evidence="2 3">
    <name type="scientific">Mycena rosella</name>
    <name type="common">Pink bonnet</name>
    <name type="synonym">Agaricus rosellus</name>
    <dbReference type="NCBI Taxonomy" id="1033263"/>
    <lineage>
        <taxon>Eukaryota</taxon>
        <taxon>Fungi</taxon>
        <taxon>Dikarya</taxon>
        <taxon>Basidiomycota</taxon>
        <taxon>Agaricomycotina</taxon>
        <taxon>Agaricomycetes</taxon>
        <taxon>Agaricomycetidae</taxon>
        <taxon>Agaricales</taxon>
        <taxon>Marasmiineae</taxon>
        <taxon>Mycenaceae</taxon>
        <taxon>Mycena</taxon>
    </lineage>
</organism>
<dbReference type="EMBL" id="JARKIE010000035">
    <property type="protein sequence ID" value="KAJ7696255.1"/>
    <property type="molecule type" value="Genomic_DNA"/>
</dbReference>
<comment type="caution">
    <text evidence="2">The sequence shown here is derived from an EMBL/GenBank/DDBJ whole genome shotgun (WGS) entry which is preliminary data.</text>
</comment>